<dbReference type="GeneID" id="18838092"/>
<sequence>MEAHWQQFLEYSQPLDDGGLSDRPLPTRTSPHTFAMNVAAPEAHHLEDTHYDNPESGVWTTTMKLWGSREFDPMDDHVYTPRLPTTEGYAAFSFSSDPYVQSPYMPSIEDRQYTIASTGSMDSYSDVSMPHAASSVPAYNSPVVSPTYVSSPASMYQDLAPIPGGDAPEMQMPVHRDSISDRTDSDPESVVTPSDAIPSGAGAFDVVLEAESLVYRVGASNDLVCVYGGQRLLRQRSYTNRSCKRYSTEDLDRIKYEFGCRLDRAQLGKNGSGIAEYDSQGFPNKTFGQKASFRLEFEGYPPYTFQINVTGLKTGQPTKGRFAQLTARVMERFINECPQMCGRRFPYELKDLVLREIVLIPEASVQPFFALSEDAQA</sequence>
<evidence type="ECO:0000313" key="2">
    <source>
        <dbReference type="Proteomes" id="UP000053319"/>
    </source>
</evidence>
<evidence type="ECO:0000313" key="1">
    <source>
        <dbReference type="EMBL" id="EJF61652.1"/>
    </source>
</evidence>
<gene>
    <name evidence="1" type="ORF">DICSQDRAFT_161519</name>
</gene>
<dbReference type="AlphaFoldDB" id="R7T2L2"/>
<dbReference type="KEGG" id="dsq:DICSQDRAFT_161519"/>
<protein>
    <submittedName>
        <fullName evidence="1">Uncharacterized protein</fullName>
    </submittedName>
</protein>
<name>R7T2L2_DICSQ</name>
<dbReference type="HOGENOM" id="CLU_733664_0_0_1"/>
<reference evidence="1 2" key="1">
    <citation type="journal article" date="2012" name="Science">
        <title>The Paleozoic origin of enzymatic lignin decomposition reconstructed from 31 fungal genomes.</title>
        <authorList>
            <person name="Floudas D."/>
            <person name="Binder M."/>
            <person name="Riley R."/>
            <person name="Barry K."/>
            <person name="Blanchette R.A."/>
            <person name="Henrissat B."/>
            <person name="Martinez A.T."/>
            <person name="Otillar R."/>
            <person name="Spatafora J.W."/>
            <person name="Yadav J.S."/>
            <person name="Aerts A."/>
            <person name="Benoit I."/>
            <person name="Boyd A."/>
            <person name="Carlson A."/>
            <person name="Copeland A."/>
            <person name="Coutinho P.M."/>
            <person name="de Vries R.P."/>
            <person name="Ferreira P."/>
            <person name="Findley K."/>
            <person name="Foster B."/>
            <person name="Gaskell J."/>
            <person name="Glotzer D."/>
            <person name="Gorecki P."/>
            <person name="Heitman J."/>
            <person name="Hesse C."/>
            <person name="Hori C."/>
            <person name="Igarashi K."/>
            <person name="Jurgens J.A."/>
            <person name="Kallen N."/>
            <person name="Kersten P."/>
            <person name="Kohler A."/>
            <person name="Kuees U."/>
            <person name="Kumar T.K.A."/>
            <person name="Kuo A."/>
            <person name="LaButti K."/>
            <person name="Larrondo L.F."/>
            <person name="Lindquist E."/>
            <person name="Ling A."/>
            <person name="Lombard V."/>
            <person name="Lucas S."/>
            <person name="Lundell T."/>
            <person name="Martin R."/>
            <person name="McLaughlin D.J."/>
            <person name="Morgenstern I."/>
            <person name="Morin E."/>
            <person name="Murat C."/>
            <person name="Nagy L.G."/>
            <person name="Nolan M."/>
            <person name="Ohm R.A."/>
            <person name="Patyshakuliyeva A."/>
            <person name="Rokas A."/>
            <person name="Ruiz-Duenas F.J."/>
            <person name="Sabat G."/>
            <person name="Salamov A."/>
            <person name="Samejima M."/>
            <person name="Schmutz J."/>
            <person name="Slot J.C."/>
            <person name="St John F."/>
            <person name="Stenlid J."/>
            <person name="Sun H."/>
            <person name="Sun S."/>
            <person name="Syed K."/>
            <person name="Tsang A."/>
            <person name="Wiebenga A."/>
            <person name="Young D."/>
            <person name="Pisabarro A."/>
            <person name="Eastwood D.C."/>
            <person name="Martin F."/>
            <person name="Cullen D."/>
            <person name="Grigoriev I.V."/>
            <person name="Hibbett D.S."/>
        </authorList>
    </citation>
    <scope>NUCLEOTIDE SEQUENCE [LARGE SCALE GENOMIC DNA]</scope>
    <source>
        <strain evidence="1 2">LYAD-421 SS1</strain>
    </source>
</reference>
<dbReference type="Proteomes" id="UP000053319">
    <property type="component" value="Unassembled WGS sequence"/>
</dbReference>
<proteinExistence type="predicted"/>
<organism evidence="1 2">
    <name type="scientific">Dichomitus squalens (strain LYAD-421)</name>
    <name type="common">Western red white-rot fungus</name>
    <dbReference type="NCBI Taxonomy" id="732165"/>
    <lineage>
        <taxon>Eukaryota</taxon>
        <taxon>Fungi</taxon>
        <taxon>Dikarya</taxon>
        <taxon>Basidiomycota</taxon>
        <taxon>Agaricomycotina</taxon>
        <taxon>Agaricomycetes</taxon>
        <taxon>Polyporales</taxon>
        <taxon>Polyporaceae</taxon>
        <taxon>Dichomitus</taxon>
    </lineage>
</organism>
<dbReference type="RefSeq" id="XP_007365747.1">
    <property type="nucleotide sequence ID" value="XM_007365685.1"/>
</dbReference>
<accession>R7T2L2</accession>
<dbReference type="OrthoDB" id="10584249at2759"/>
<dbReference type="EMBL" id="JH719409">
    <property type="protein sequence ID" value="EJF61652.1"/>
    <property type="molecule type" value="Genomic_DNA"/>
</dbReference>